<proteinExistence type="predicted"/>
<evidence type="ECO:0000313" key="2">
    <source>
        <dbReference type="EMBL" id="MBX38793.1"/>
    </source>
</evidence>
<dbReference type="EMBL" id="GGEC01058309">
    <property type="protein sequence ID" value="MBX38793.1"/>
    <property type="molecule type" value="Transcribed_RNA"/>
</dbReference>
<dbReference type="AlphaFoldDB" id="A0A2P2N8M1"/>
<protein>
    <submittedName>
        <fullName evidence="2">Uncharacterized protein</fullName>
    </submittedName>
</protein>
<name>A0A2P2N8M1_RHIMU</name>
<organism evidence="2">
    <name type="scientific">Rhizophora mucronata</name>
    <name type="common">Asiatic mangrove</name>
    <dbReference type="NCBI Taxonomy" id="61149"/>
    <lineage>
        <taxon>Eukaryota</taxon>
        <taxon>Viridiplantae</taxon>
        <taxon>Streptophyta</taxon>
        <taxon>Embryophyta</taxon>
        <taxon>Tracheophyta</taxon>
        <taxon>Spermatophyta</taxon>
        <taxon>Magnoliopsida</taxon>
        <taxon>eudicotyledons</taxon>
        <taxon>Gunneridae</taxon>
        <taxon>Pentapetalae</taxon>
        <taxon>rosids</taxon>
        <taxon>fabids</taxon>
        <taxon>Malpighiales</taxon>
        <taxon>Rhizophoraceae</taxon>
        <taxon>Rhizophora</taxon>
    </lineage>
</organism>
<sequence length="47" mass="5121">MMAKRPTLVHAPTKTAAAAGQTNRPKPSRFGTITKHSLCLALWTDLM</sequence>
<reference evidence="2" key="1">
    <citation type="submission" date="2018-02" db="EMBL/GenBank/DDBJ databases">
        <title>Rhizophora mucronata_Transcriptome.</title>
        <authorList>
            <person name="Meera S.P."/>
            <person name="Sreeshan A."/>
            <person name="Augustine A."/>
        </authorList>
    </citation>
    <scope>NUCLEOTIDE SEQUENCE</scope>
    <source>
        <tissue evidence="2">Leaf</tissue>
    </source>
</reference>
<feature type="region of interest" description="Disordered" evidence="1">
    <location>
        <begin position="1"/>
        <end position="30"/>
    </location>
</feature>
<evidence type="ECO:0000256" key="1">
    <source>
        <dbReference type="SAM" id="MobiDB-lite"/>
    </source>
</evidence>
<accession>A0A2P2N8M1</accession>